<gene>
    <name evidence="1" type="ORF">RHIMIDRAFT_232561</name>
</gene>
<keyword evidence="2" id="KW-1185">Reference proteome</keyword>
<name>A0A2G4T8X8_RHIZD</name>
<organism evidence="1 2">
    <name type="scientific">Rhizopus microsporus ATCC 52813</name>
    <dbReference type="NCBI Taxonomy" id="1340429"/>
    <lineage>
        <taxon>Eukaryota</taxon>
        <taxon>Fungi</taxon>
        <taxon>Fungi incertae sedis</taxon>
        <taxon>Mucoromycota</taxon>
        <taxon>Mucoromycotina</taxon>
        <taxon>Mucoromycetes</taxon>
        <taxon>Mucorales</taxon>
        <taxon>Mucorineae</taxon>
        <taxon>Rhizopodaceae</taxon>
        <taxon>Rhizopus</taxon>
    </lineage>
</organism>
<dbReference type="AlphaFoldDB" id="A0A2G4T8X8"/>
<evidence type="ECO:0000313" key="1">
    <source>
        <dbReference type="EMBL" id="PHZ17126.1"/>
    </source>
</evidence>
<accession>A0A2G4T8X8</accession>
<reference evidence="1 2" key="1">
    <citation type="journal article" date="2016" name="Proc. Natl. Acad. Sci. U.S.A.">
        <title>Lipid metabolic changes in an early divergent fungus govern the establishment of a mutualistic symbiosis with endobacteria.</title>
        <authorList>
            <person name="Lastovetsky O.A."/>
            <person name="Gaspar M.L."/>
            <person name="Mondo S.J."/>
            <person name="LaButti K.M."/>
            <person name="Sandor L."/>
            <person name="Grigoriev I.V."/>
            <person name="Henry S.A."/>
            <person name="Pawlowska T.E."/>
        </authorList>
    </citation>
    <scope>NUCLEOTIDE SEQUENCE [LARGE SCALE GENOMIC DNA]</scope>
    <source>
        <strain evidence="1 2">ATCC 52813</strain>
    </source>
</reference>
<dbReference type="EMBL" id="KZ303842">
    <property type="protein sequence ID" value="PHZ17126.1"/>
    <property type="molecule type" value="Genomic_DNA"/>
</dbReference>
<dbReference type="RefSeq" id="XP_023470834.1">
    <property type="nucleotide sequence ID" value="XM_023607765.1"/>
</dbReference>
<evidence type="ECO:0000313" key="2">
    <source>
        <dbReference type="Proteomes" id="UP000242254"/>
    </source>
</evidence>
<dbReference type="Proteomes" id="UP000242254">
    <property type="component" value="Unassembled WGS sequence"/>
</dbReference>
<proteinExistence type="predicted"/>
<dbReference type="GeneID" id="35438755"/>
<protein>
    <submittedName>
        <fullName evidence="1">Uncharacterized protein</fullName>
    </submittedName>
</protein>
<sequence length="162" mass="18463">MVRRVGLLKAHNTATELRHISRYATLKEFWLDYGTNAMLKEGPHSNRAASNIKFHEPVRGKVIFTSPKCKDVKLETFMKVSRPREFRRPNNSMYRSKMFGTTTAMGQRPDGRIKLQGYCTQSSIRLWPPFENTASALAQKALKTLQLKHFLSAPPDEGHAST</sequence>